<organism evidence="1 2">
    <name type="scientific">Paracoccus litorisediminis</name>
    <dbReference type="NCBI Taxonomy" id="2006130"/>
    <lineage>
        <taxon>Bacteria</taxon>
        <taxon>Pseudomonadati</taxon>
        <taxon>Pseudomonadota</taxon>
        <taxon>Alphaproteobacteria</taxon>
        <taxon>Rhodobacterales</taxon>
        <taxon>Paracoccaceae</taxon>
        <taxon>Paracoccus</taxon>
    </lineage>
</organism>
<comment type="caution">
    <text evidence="1">The sequence shown here is derived from an EMBL/GenBank/DDBJ whole genome shotgun (WGS) entry which is preliminary data.</text>
</comment>
<dbReference type="EMBL" id="WMIG01000027">
    <property type="protein sequence ID" value="MTH62188.1"/>
    <property type="molecule type" value="Genomic_DNA"/>
</dbReference>
<sequence length="83" mass="9463">MLKFEQIRDLNDIPPDMTCLEVFSNGTITVRYNWAAHGGTKPAADREQGFTSPLRWLHCRRGAYLHQGAKWNPRWGVLIPPAS</sequence>
<dbReference type="Proteomes" id="UP000449846">
    <property type="component" value="Unassembled WGS sequence"/>
</dbReference>
<keyword evidence="2" id="KW-1185">Reference proteome</keyword>
<evidence type="ECO:0000313" key="1">
    <source>
        <dbReference type="EMBL" id="MTH62188.1"/>
    </source>
</evidence>
<proteinExistence type="predicted"/>
<name>A0A844HSW2_9RHOB</name>
<dbReference type="AlphaFoldDB" id="A0A844HSW2"/>
<accession>A0A844HSW2</accession>
<dbReference type="RefSeq" id="WP_155042140.1">
    <property type="nucleotide sequence ID" value="NZ_WMIG01000027.1"/>
</dbReference>
<gene>
    <name evidence="1" type="ORF">GL300_23620</name>
</gene>
<evidence type="ECO:0000313" key="2">
    <source>
        <dbReference type="Proteomes" id="UP000449846"/>
    </source>
</evidence>
<reference evidence="1 2" key="1">
    <citation type="submission" date="2019-11" db="EMBL/GenBank/DDBJ databases">
        <authorList>
            <person name="Dong K."/>
        </authorList>
    </citation>
    <scope>NUCLEOTIDE SEQUENCE [LARGE SCALE GENOMIC DNA]</scope>
    <source>
        <strain evidence="1 2">NBRC 112902</strain>
    </source>
</reference>
<protein>
    <submittedName>
        <fullName evidence="1">Uncharacterized protein</fullName>
    </submittedName>
</protein>